<protein>
    <submittedName>
        <fullName evidence="1">Uncharacterized protein</fullName>
    </submittedName>
</protein>
<reference evidence="1 2" key="1">
    <citation type="submission" date="2017-01" db="EMBL/GenBank/DDBJ databases">
        <title>Genome sequence of Rhodoferax antarcticus ANT.BR, a psychrophilic purple nonsulfur bacterium from an Antarctic microbial mat.</title>
        <authorList>
            <person name="Baker J."/>
            <person name="Riester C."/>
            <person name="Skinner B."/>
            <person name="Newell A."/>
            <person name="Swingley W."/>
            <person name="Madigan M."/>
            <person name="Jung D."/>
            <person name="Asao M."/>
            <person name="Chen M."/>
            <person name="Loughlin P."/>
            <person name="Pan H."/>
            <person name="Lin S."/>
            <person name="Li N."/>
            <person name="Shaw J."/>
            <person name="Prado M."/>
            <person name="Sherman C."/>
            <person name="Li X."/>
            <person name="Tang J."/>
            <person name="Blankenship R."/>
            <person name="Zhao T."/>
            <person name="Touchman J."/>
            <person name="Sattley M."/>
        </authorList>
    </citation>
    <scope>NUCLEOTIDE SEQUENCE [LARGE SCALE GENOMIC DNA]</scope>
    <source>
        <strain evidence="1 2">ANT.BR</strain>
    </source>
</reference>
<comment type="caution">
    <text evidence="1">The sequence shown here is derived from an EMBL/GenBank/DDBJ whole genome shotgun (WGS) entry which is preliminary data.</text>
</comment>
<dbReference type="EMBL" id="MSYM01000013">
    <property type="protein sequence ID" value="OLP06430.1"/>
    <property type="molecule type" value="Genomic_DNA"/>
</dbReference>
<proteinExistence type="predicted"/>
<dbReference type="AlphaFoldDB" id="A0A1Q8YEY7"/>
<sequence>MSFRVRLTDDAADDLERLFDFVLQRERAVNDDDLDSTERELAVFVGCLGIISAISSVQIGAGRLAACRRSLDIWQRSWRCVRWGNPFLPDSCTLQETPPN</sequence>
<evidence type="ECO:0000313" key="1">
    <source>
        <dbReference type="EMBL" id="OLP06430.1"/>
    </source>
</evidence>
<accession>A0A1Q8YEY7</accession>
<dbReference type="Proteomes" id="UP000185911">
    <property type="component" value="Unassembled WGS sequence"/>
</dbReference>
<keyword evidence="2" id="KW-1185">Reference proteome</keyword>
<gene>
    <name evidence="1" type="ORF">BLL52_2666</name>
</gene>
<organism evidence="1 2">
    <name type="scientific">Rhodoferax antarcticus ANT.BR</name>
    <dbReference type="NCBI Taxonomy" id="1111071"/>
    <lineage>
        <taxon>Bacteria</taxon>
        <taxon>Pseudomonadati</taxon>
        <taxon>Pseudomonadota</taxon>
        <taxon>Betaproteobacteria</taxon>
        <taxon>Burkholderiales</taxon>
        <taxon>Comamonadaceae</taxon>
        <taxon>Rhodoferax</taxon>
    </lineage>
</organism>
<evidence type="ECO:0000313" key="2">
    <source>
        <dbReference type="Proteomes" id="UP000185911"/>
    </source>
</evidence>
<name>A0A1Q8YEY7_9BURK</name>